<sequence length="371" mass="43339">MISSYPTEGCGVSKYTERFIKESVNVKLCLYTQRIYAYESYFRSIFRWINAAKDILHLKPDIVHVQYTPTICGLFFPFFLILIHIFRKIKKIKTKIVITAHEKPSTYIVNIRVKFLINLFMFYEKIIYTLSDLILVHTREHLQEICSIYTVAREKCRTIEYGISTTDNTIAKSLKNKFSIKRDIKLTFFGIVRPSRGIDTLIKAFSVALRYNPNLKLNIAGKVPDKFMKYYMYLQSLVKQLGVENKVIFKGFIPDEDVSLLFEESDIIILPYRKSTQSEVLHQAIIHMKPVIVSDIGGIGETVKRFKIGITCPVDDIRCFSSAILMLSENKKLLTKYKYNTKKAIMVKSWKKLLKRYMETYKELVRDTTEV</sequence>
<dbReference type="PANTHER" id="PTHR12526:SF630">
    <property type="entry name" value="GLYCOSYLTRANSFERASE"/>
    <property type="match status" value="1"/>
</dbReference>
<name>A0ABZ3H4M6_GEOAI</name>
<dbReference type="InterPro" id="IPR001296">
    <property type="entry name" value="Glyco_trans_1"/>
</dbReference>
<feature type="domain" description="Glycosyl transferase family 1" evidence="2">
    <location>
        <begin position="178"/>
        <end position="343"/>
    </location>
</feature>
<keyword evidence="1" id="KW-1133">Transmembrane helix</keyword>
<evidence type="ECO:0000313" key="4">
    <source>
        <dbReference type="EMBL" id="XAT63566.1"/>
    </source>
</evidence>
<evidence type="ECO:0000259" key="3">
    <source>
        <dbReference type="Pfam" id="PF13439"/>
    </source>
</evidence>
<evidence type="ECO:0000259" key="2">
    <source>
        <dbReference type="Pfam" id="PF00534"/>
    </source>
</evidence>
<feature type="transmembrane region" description="Helical" evidence="1">
    <location>
        <begin position="67"/>
        <end position="86"/>
    </location>
</feature>
<dbReference type="RefSeq" id="WP_193807272.1">
    <property type="nucleotide sequence ID" value="NZ_CP087714.1"/>
</dbReference>
<gene>
    <name evidence="4" type="ORF">LPQ35_09950</name>
</gene>
<dbReference type="InterPro" id="IPR028098">
    <property type="entry name" value="Glyco_trans_4-like_N"/>
</dbReference>
<accession>A0ABZ3H4M6</accession>
<evidence type="ECO:0000313" key="5">
    <source>
        <dbReference type="Proteomes" id="UP001492541"/>
    </source>
</evidence>
<proteinExistence type="predicted"/>
<feature type="domain" description="Glycosyltransferase subfamily 4-like N-terminal" evidence="3">
    <location>
        <begin position="39"/>
        <end position="165"/>
    </location>
</feature>
<keyword evidence="1" id="KW-0472">Membrane</keyword>
<dbReference type="Proteomes" id="UP001492541">
    <property type="component" value="Chromosome"/>
</dbReference>
<evidence type="ECO:0000256" key="1">
    <source>
        <dbReference type="SAM" id="Phobius"/>
    </source>
</evidence>
<reference evidence="4 5" key="1">
    <citation type="submission" date="2021-11" db="EMBL/GenBank/DDBJ databases">
        <title>Whole genome of Geoglobus acetivorans.</title>
        <authorList>
            <person name="Liu D."/>
        </authorList>
    </citation>
    <scope>NUCLEOTIDE SEQUENCE [LARGE SCALE GENOMIC DNA]</scope>
    <source>
        <strain evidence="4 5">SBH6</strain>
    </source>
</reference>
<keyword evidence="1" id="KW-0812">Transmembrane</keyword>
<keyword evidence="5" id="KW-1185">Reference proteome</keyword>
<dbReference type="GeneID" id="90450018"/>
<dbReference type="SUPFAM" id="SSF53756">
    <property type="entry name" value="UDP-Glycosyltransferase/glycogen phosphorylase"/>
    <property type="match status" value="1"/>
</dbReference>
<organism evidence="4 5">
    <name type="scientific">Geoglobus acetivorans</name>
    <dbReference type="NCBI Taxonomy" id="565033"/>
    <lineage>
        <taxon>Archaea</taxon>
        <taxon>Methanobacteriati</taxon>
        <taxon>Methanobacteriota</taxon>
        <taxon>Archaeoglobi</taxon>
        <taxon>Archaeoglobales</taxon>
        <taxon>Archaeoglobaceae</taxon>
        <taxon>Geoglobus</taxon>
    </lineage>
</organism>
<dbReference type="PANTHER" id="PTHR12526">
    <property type="entry name" value="GLYCOSYLTRANSFERASE"/>
    <property type="match status" value="1"/>
</dbReference>
<dbReference type="Gene3D" id="3.40.50.2000">
    <property type="entry name" value="Glycogen Phosphorylase B"/>
    <property type="match status" value="2"/>
</dbReference>
<dbReference type="CDD" id="cd03801">
    <property type="entry name" value="GT4_PimA-like"/>
    <property type="match status" value="1"/>
</dbReference>
<dbReference type="Pfam" id="PF13439">
    <property type="entry name" value="Glyco_transf_4"/>
    <property type="match status" value="1"/>
</dbReference>
<dbReference type="EMBL" id="CP087714">
    <property type="protein sequence ID" value="XAT63566.1"/>
    <property type="molecule type" value="Genomic_DNA"/>
</dbReference>
<protein>
    <submittedName>
        <fullName evidence="4">Glycosyltransferase</fullName>
    </submittedName>
</protein>
<dbReference type="Pfam" id="PF00534">
    <property type="entry name" value="Glycos_transf_1"/>
    <property type="match status" value="1"/>
</dbReference>